<feature type="compositionally biased region" description="Polar residues" evidence="1">
    <location>
        <begin position="138"/>
        <end position="166"/>
    </location>
</feature>
<feature type="region of interest" description="Disordered" evidence="1">
    <location>
        <begin position="1"/>
        <end position="22"/>
    </location>
</feature>
<keyword evidence="3" id="KW-1185">Reference proteome</keyword>
<comment type="caution">
    <text evidence="2">The sequence shown here is derived from an EMBL/GenBank/DDBJ whole genome shotgun (WGS) entry which is preliminary data.</text>
</comment>
<dbReference type="AlphaFoldDB" id="A0A9W8PQN3"/>
<dbReference type="Proteomes" id="UP001152130">
    <property type="component" value="Unassembled WGS sequence"/>
</dbReference>
<evidence type="ECO:0000313" key="3">
    <source>
        <dbReference type="Proteomes" id="UP001152130"/>
    </source>
</evidence>
<reference evidence="2" key="1">
    <citation type="submission" date="2022-10" db="EMBL/GenBank/DDBJ databases">
        <title>Fusarium specimens isolated from Avocado Roots.</title>
        <authorList>
            <person name="Stajich J."/>
            <person name="Roper C."/>
            <person name="Heimlech-Rivalta G."/>
        </authorList>
    </citation>
    <scope>NUCLEOTIDE SEQUENCE</scope>
    <source>
        <strain evidence="2">CF00143</strain>
    </source>
</reference>
<protein>
    <submittedName>
        <fullName evidence="2">Uncharacterized protein</fullName>
    </submittedName>
</protein>
<feature type="region of interest" description="Disordered" evidence="1">
    <location>
        <begin position="122"/>
        <end position="166"/>
    </location>
</feature>
<organism evidence="2 3">
    <name type="scientific">Fusarium irregulare</name>
    <dbReference type="NCBI Taxonomy" id="2494466"/>
    <lineage>
        <taxon>Eukaryota</taxon>
        <taxon>Fungi</taxon>
        <taxon>Dikarya</taxon>
        <taxon>Ascomycota</taxon>
        <taxon>Pezizomycotina</taxon>
        <taxon>Sordariomycetes</taxon>
        <taxon>Hypocreomycetidae</taxon>
        <taxon>Hypocreales</taxon>
        <taxon>Nectriaceae</taxon>
        <taxon>Fusarium</taxon>
        <taxon>Fusarium incarnatum-equiseti species complex</taxon>
    </lineage>
</organism>
<accession>A0A9W8PQN3</accession>
<name>A0A9W8PQN3_9HYPO</name>
<feature type="compositionally biased region" description="Basic and acidic residues" evidence="1">
    <location>
        <begin position="1"/>
        <end position="19"/>
    </location>
</feature>
<evidence type="ECO:0000256" key="1">
    <source>
        <dbReference type="SAM" id="MobiDB-lite"/>
    </source>
</evidence>
<dbReference type="OrthoDB" id="5029193at2759"/>
<dbReference type="EMBL" id="JAPDHF010000008">
    <property type="protein sequence ID" value="KAJ4013823.1"/>
    <property type="molecule type" value="Genomic_DNA"/>
</dbReference>
<evidence type="ECO:0000313" key="2">
    <source>
        <dbReference type="EMBL" id="KAJ4013823.1"/>
    </source>
</evidence>
<proteinExistence type="predicted"/>
<sequence>MPKERKFRKADPKSLEKKSKSSKFNNLEVYSDTLRSYKQKRESEHKEPLKHMRTALFHILNDRWTGKGKREPLTKSQKFCSRVGNIYTKAVELALEMGNTDEDVDMEWQHEPTKHVHLVRTREEEASYPDGAVVSPWETETSTTCRSTVNEPDSGQSSSNIEDGTG</sequence>
<gene>
    <name evidence="2" type="ORF">NW766_006064</name>
</gene>